<dbReference type="PANTHER" id="PTHR47358:SF2">
    <property type="entry name" value="E3 UBIQUITIN-PROTEIN LIGASE HOS1"/>
    <property type="match status" value="1"/>
</dbReference>
<dbReference type="OrthoDB" id="20729at2759"/>
<organism evidence="5 6">
    <name type="scientific">Zostera marina</name>
    <name type="common">Eelgrass</name>
    <dbReference type="NCBI Taxonomy" id="29655"/>
    <lineage>
        <taxon>Eukaryota</taxon>
        <taxon>Viridiplantae</taxon>
        <taxon>Streptophyta</taxon>
        <taxon>Embryophyta</taxon>
        <taxon>Tracheophyta</taxon>
        <taxon>Spermatophyta</taxon>
        <taxon>Magnoliopsida</taxon>
        <taxon>Liliopsida</taxon>
        <taxon>Zosteraceae</taxon>
        <taxon>Zostera</taxon>
    </lineage>
</organism>
<feature type="domain" description="ELYS-like" evidence="4">
    <location>
        <begin position="323"/>
        <end position="590"/>
    </location>
</feature>
<dbReference type="InterPro" id="IPR025151">
    <property type="entry name" value="ELYS_dom"/>
</dbReference>
<keyword evidence="2" id="KW-0539">Nucleus</keyword>
<evidence type="ECO:0000313" key="6">
    <source>
        <dbReference type="Proteomes" id="UP000036987"/>
    </source>
</evidence>
<name>A0A0K9NPD9_ZOSMR</name>
<sequence length="894" mass="101714">MEKKKTSEQSFFSPSDGINIEAEGEHFPNPDYTSSSVREALERLSSIDLIELSAEAKIENCRATRDLSTCGRYVQHLLTSCGHASLCAECSQRCSICPICRTEIPKSGRKIHLRLYNMCVEAGLINESHAGGFRKNLTDDVQRLYSFFDVALENNLVSLINHYVTDVCMDESAVSSDPVLAFLLDEVVVKDWCKKKFDAIISHLHGIYDLGMVIFDSKTYAIKKFGFQLSGLANVLEVLESSSMQTLSEYIRDLHQLSDDILKAKQHSEVISWCIKHRFLEDIRSRHEDHISWTGHFHERKSASVKRALPVFTGNSSEQNMSTLFIEDALSNLSIENEVGDTDVLCLQDGMSTSYPFLNLRAAVDALFLHGTPDMMVAKQAIFLYYLFDRHWTMPDVEWRHIVDDFAASFGIKRLSVLESLSFYLLDDHTEQALQTVEGILHEIAGPETHTKIAQVLIERQRPNIAQMVLRCSGQDGFSGYANSKYEIARLVSLEEATTAIRVRIECGFLTEAFMYQRTYCIKVKKWKLKHEPTSAFSNSSKSNDDSWLHEVMVLVTELCSLCIWRNMVDRMIELPWNSDEEKYVCKCLYANACQNLSSTCGSLLVVFYLQRYRYYEAYQVHRKLNEFEDNFYATNEIQPKILLIRQWRADLVDKAVESLPEVQKLQAKRMKLDDLEIFSSSDGNLLSNTVSSNKELPNSSPLQMDVLAESSLVLQTNIKPFLPNELATNKNPADSTSPTTINASEFTGFNDSSIFRRNLTTTFQSLSPFHQPSTTAHKNLSSNFFNGRKTTSTTNGIFAREVRANNCHGQESHDRKNPSSRKELPLPVPMTLDALDMDLTQSVNNLKRNTPTENFKTVPRWRSDESSNEEMEMDFDKIVGGNVSFPIPNRRRL</sequence>
<comment type="subcellular location">
    <subcellularLocation>
        <location evidence="1">Nucleus</location>
    </subcellularLocation>
</comment>
<gene>
    <name evidence="5" type="ORF">ZOSMA_81G00730</name>
</gene>
<evidence type="ECO:0000256" key="2">
    <source>
        <dbReference type="ARBA" id="ARBA00023242"/>
    </source>
</evidence>
<dbReference type="AlphaFoldDB" id="A0A0K9NPD9"/>
<dbReference type="GO" id="GO:0016567">
    <property type="term" value="P:protein ubiquitination"/>
    <property type="evidence" value="ECO:0007669"/>
    <property type="project" value="InterPro"/>
</dbReference>
<dbReference type="GO" id="GO:0005737">
    <property type="term" value="C:cytoplasm"/>
    <property type="evidence" value="ECO:0000318"/>
    <property type="project" value="GO_Central"/>
</dbReference>
<dbReference type="Gene3D" id="3.30.40.10">
    <property type="entry name" value="Zinc/RING finger domain, C3HC4 (zinc finger)"/>
    <property type="match status" value="1"/>
</dbReference>
<feature type="region of interest" description="Disordered" evidence="3">
    <location>
        <begin position="1"/>
        <end position="32"/>
    </location>
</feature>
<keyword evidence="6" id="KW-1185">Reference proteome</keyword>
<dbReference type="GO" id="GO:0004842">
    <property type="term" value="F:ubiquitin-protein transferase activity"/>
    <property type="evidence" value="ECO:0000318"/>
    <property type="project" value="GO_Central"/>
</dbReference>
<evidence type="ECO:0000256" key="3">
    <source>
        <dbReference type="SAM" id="MobiDB-lite"/>
    </source>
</evidence>
<feature type="region of interest" description="Disordered" evidence="3">
    <location>
        <begin position="808"/>
        <end position="827"/>
    </location>
</feature>
<dbReference type="Pfam" id="PF13934">
    <property type="entry name" value="ELYS"/>
    <property type="match status" value="1"/>
</dbReference>
<comment type="caution">
    <text evidence="5">The sequence shown here is derived from an EMBL/GenBank/DDBJ whole genome shotgun (WGS) entry which is preliminary data.</text>
</comment>
<accession>A0A0K9NPD9</accession>
<reference evidence="6" key="1">
    <citation type="journal article" date="2016" name="Nature">
        <title>The genome of the seagrass Zostera marina reveals angiosperm adaptation to the sea.</title>
        <authorList>
            <person name="Olsen J.L."/>
            <person name="Rouze P."/>
            <person name="Verhelst B."/>
            <person name="Lin Y.-C."/>
            <person name="Bayer T."/>
            <person name="Collen J."/>
            <person name="Dattolo E."/>
            <person name="De Paoli E."/>
            <person name="Dittami S."/>
            <person name="Maumus F."/>
            <person name="Michel G."/>
            <person name="Kersting A."/>
            <person name="Lauritano C."/>
            <person name="Lohaus R."/>
            <person name="Toepel M."/>
            <person name="Tonon T."/>
            <person name="Vanneste K."/>
            <person name="Amirebrahimi M."/>
            <person name="Brakel J."/>
            <person name="Bostroem C."/>
            <person name="Chovatia M."/>
            <person name="Grimwood J."/>
            <person name="Jenkins J.W."/>
            <person name="Jueterbock A."/>
            <person name="Mraz A."/>
            <person name="Stam W.T."/>
            <person name="Tice H."/>
            <person name="Bornberg-Bauer E."/>
            <person name="Green P.J."/>
            <person name="Pearson G.A."/>
            <person name="Procaccini G."/>
            <person name="Duarte C.M."/>
            <person name="Schmutz J."/>
            <person name="Reusch T.B.H."/>
            <person name="Van de Peer Y."/>
        </authorList>
    </citation>
    <scope>NUCLEOTIDE SEQUENCE [LARGE SCALE GENOMIC DNA]</scope>
    <source>
        <strain evidence="6">cv. Finnish</strain>
    </source>
</reference>
<proteinExistence type="predicted"/>
<dbReference type="InterPro" id="IPR044718">
    <property type="entry name" value="HOS1"/>
</dbReference>
<dbReference type="STRING" id="29655.A0A0K9NPD9"/>
<dbReference type="OMA" id="HKCLLDF"/>
<dbReference type="PANTHER" id="PTHR47358">
    <property type="entry name" value="E3 UBIQUITIN-PROTEIN LIGASE HOS1"/>
    <property type="match status" value="1"/>
</dbReference>
<dbReference type="EMBL" id="LFYR01002015">
    <property type="protein sequence ID" value="KMZ57855.1"/>
    <property type="molecule type" value="Genomic_DNA"/>
</dbReference>
<evidence type="ECO:0000256" key="1">
    <source>
        <dbReference type="ARBA" id="ARBA00004123"/>
    </source>
</evidence>
<dbReference type="Proteomes" id="UP000036987">
    <property type="component" value="Unassembled WGS sequence"/>
</dbReference>
<evidence type="ECO:0000313" key="5">
    <source>
        <dbReference type="EMBL" id="KMZ57855.1"/>
    </source>
</evidence>
<protein>
    <submittedName>
        <fullName evidence="5">E3 ubiquitin-protein ligase HOS1</fullName>
    </submittedName>
</protein>
<dbReference type="GO" id="GO:0045892">
    <property type="term" value="P:negative regulation of DNA-templated transcription"/>
    <property type="evidence" value="ECO:0000318"/>
    <property type="project" value="GO_Central"/>
</dbReference>
<dbReference type="GO" id="GO:0005634">
    <property type="term" value="C:nucleus"/>
    <property type="evidence" value="ECO:0000318"/>
    <property type="project" value="GO_Central"/>
</dbReference>
<dbReference type="InterPro" id="IPR013083">
    <property type="entry name" value="Znf_RING/FYVE/PHD"/>
</dbReference>
<evidence type="ECO:0000259" key="4">
    <source>
        <dbReference type="Pfam" id="PF13934"/>
    </source>
</evidence>
<feature type="compositionally biased region" description="Basic and acidic residues" evidence="3">
    <location>
        <begin position="811"/>
        <end position="825"/>
    </location>
</feature>